<evidence type="ECO:0000256" key="1">
    <source>
        <dbReference type="SAM" id="MobiDB-lite"/>
    </source>
</evidence>
<dbReference type="EMBL" id="SDMP01000006">
    <property type="protein sequence ID" value="RYR54978.1"/>
    <property type="molecule type" value="Genomic_DNA"/>
</dbReference>
<gene>
    <name evidence="2" type="ORF">Ahy_A06g030231</name>
</gene>
<proteinExistence type="predicted"/>
<protein>
    <submittedName>
        <fullName evidence="2">Uncharacterized protein</fullName>
    </submittedName>
</protein>
<sequence>MFSSPRFLLHRTAAASLPLQQSKNQAAASTCCCRRQPPTRLSPVFSPVAETKRNQITGKKREPNSSTV</sequence>
<evidence type="ECO:0000313" key="3">
    <source>
        <dbReference type="Proteomes" id="UP000289738"/>
    </source>
</evidence>
<reference evidence="2 3" key="1">
    <citation type="submission" date="2019-01" db="EMBL/GenBank/DDBJ databases">
        <title>Sequencing of cultivated peanut Arachis hypogaea provides insights into genome evolution and oil improvement.</title>
        <authorList>
            <person name="Chen X."/>
        </authorList>
    </citation>
    <scope>NUCLEOTIDE SEQUENCE [LARGE SCALE GENOMIC DNA]</scope>
    <source>
        <strain evidence="3">cv. Fuhuasheng</strain>
        <strain evidence="2">GDAAS-fuhuasheng2018</strain>
        <tissue evidence="2">Leaves</tissue>
    </source>
</reference>
<comment type="caution">
    <text evidence="2">The sequence shown here is derived from an EMBL/GenBank/DDBJ whole genome shotgun (WGS) entry which is preliminary data.</text>
</comment>
<name>A0A445CVP1_ARAHY</name>
<dbReference type="AlphaFoldDB" id="A0A445CVP1"/>
<dbReference type="EMBL" id="SDMP01000006">
    <property type="protein sequence ID" value="RYR54977.1"/>
    <property type="molecule type" value="Genomic_DNA"/>
</dbReference>
<organism evidence="2 3">
    <name type="scientific">Arachis hypogaea</name>
    <name type="common">Peanut</name>
    <dbReference type="NCBI Taxonomy" id="3818"/>
    <lineage>
        <taxon>Eukaryota</taxon>
        <taxon>Viridiplantae</taxon>
        <taxon>Streptophyta</taxon>
        <taxon>Embryophyta</taxon>
        <taxon>Tracheophyta</taxon>
        <taxon>Spermatophyta</taxon>
        <taxon>Magnoliopsida</taxon>
        <taxon>eudicotyledons</taxon>
        <taxon>Gunneridae</taxon>
        <taxon>Pentapetalae</taxon>
        <taxon>rosids</taxon>
        <taxon>fabids</taxon>
        <taxon>Fabales</taxon>
        <taxon>Fabaceae</taxon>
        <taxon>Papilionoideae</taxon>
        <taxon>50 kb inversion clade</taxon>
        <taxon>dalbergioids sensu lato</taxon>
        <taxon>Dalbergieae</taxon>
        <taxon>Pterocarpus clade</taxon>
        <taxon>Arachis</taxon>
    </lineage>
</organism>
<feature type="compositionally biased region" description="Basic and acidic residues" evidence="1">
    <location>
        <begin position="59"/>
        <end position="68"/>
    </location>
</feature>
<keyword evidence="3" id="KW-1185">Reference proteome</keyword>
<dbReference type="EMBL" id="SDMP01000006">
    <property type="protein sequence ID" value="RYR54979.1"/>
    <property type="molecule type" value="Genomic_DNA"/>
</dbReference>
<dbReference type="Proteomes" id="UP000289738">
    <property type="component" value="Chromosome A06"/>
</dbReference>
<evidence type="ECO:0000313" key="2">
    <source>
        <dbReference type="EMBL" id="RYR54979.1"/>
    </source>
</evidence>
<feature type="region of interest" description="Disordered" evidence="1">
    <location>
        <begin position="42"/>
        <end position="68"/>
    </location>
</feature>
<accession>A0A445CVP1</accession>
<dbReference type="EMBL" id="SDMP01000006">
    <property type="protein sequence ID" value="RYR54976.1"/>
    <property type="molecule type" value="Genomic_DNA"/>
</dbReference>